<dbReference type="Proteomes" id="UP000294299">
    <property type="component" value="Chromosome NFRAN"/>
</dbReference>
<name>A0A484ICT4_9ARCH</name>
<protein>
    <recommendedName>
        <fullName evidence="4">PsbP C-terminal domain-containing protein</fullName>
    </recommendedName>
</protein>
<dbReference type="AlphaFoldDB" id="A0A484ICT4"/>
<keyword evidence="1" id="KW-1133">Transmembrane helix</keyword>
<reference evidence="2 3" key="1">
    <citation type="submission" date="2019-02" db="EMBL/GenBank/DDBJ databases">
        <authorList>
            <person name="Lehtovirta-Morley E L."/>
        </authorList>
    </citation>
    <scope>NUCLEOTIDE SEQUENCE [LARGE SCALE GENOMIC DNA]</scope>
    <source>
        <strain evidence="2">NFRAN1</strain>
    </source>
</reference>
<evidence type="ECO:0000256" key="1">
    <source>
        <dbReference type="SAM" id="Phobius"/>
    </source>
</evidence>
<keyword evidence="1" id="KW-0812">Transmembrane</keyword>
<evidence type="ECO:0008006" key="4">
    <source>
        <dbReference type="Google" id="ProtNLM"/>
    </source>
</evidence>
<proteinExistence type="predicted"/>
<accession>A0A484ICT4</accession>
<dbReference type="EMBL" id="LR216287">
    <property type="protein sequence ID" value="VFJ13845.1"/>
    <property type="molecule type" value="Genomic_DNA"/>
</dbReference>
<organism evidence="2 3">
    <name type="scientific">Candidatus Nitrosocosmicus franklandianus</name>
    <dbReference type="NCBI Taxonomy" id="1798806"/>
    <lineage>
        <taxon>Archaea</taxon>
        <taxon>Nitrososphaerota</taxon>
        <taxon>Nitrososphaeria</taxon>
        <taxon>Nitrososphaerales</taxon>
        <taxon>Nitrososphaeraceae</taxon>
        <taxon>Candidatus Nitrosocosmicus</taxon>
    </lineage>
</organism>
<gene>
    <name evidence="2" type="ORF">NFRAN_1523</name>
</gene>
<evidence type="ECO:0000313" key="2">
    <source>
        <dbReference type="EMBL" id="VFJ13845.1"/>
    </source>
</evidence>
<keyword evidence="1" id="KW-0472">Membrane</keyword>
<keyword evidence="3" id="KW-1185">Reference proteome</keyword>
<sequence length="214" mass="24823">MNDLCYKSKISFIKLFCICMPIFIIFMALLTTSIFSYVFIYGQEELQVQSQTDKVQNTTYTDPNNNYTLQYPNSWKVEYKEPYIKFGYPVTQFTLPDHLSIITISMTDIDLDEKEFKDGFLIYYPLILQERFNNGLEILDKTLKNFTIDGHTAGSIVFNNYVDNSLGIIKGLFVTSVFENNKTLSLTYTSSEKNFDHNMDDIESMIKSIKIAPK</sequence>
<evidence type="ECO:0000313" key="3">
    <source>
        <dbReference type="Proteomes" id="UP000294299"/>
    </source>
</evidence>
<feature type="transmembrane region" description="Helical" evidence="1">
    <location>
        <begin position="12"/>
        <end position="40"/>
    </location>
</feature>
<dbReference type="KEGG" id="nfn:NFRAN_1523"/>